<evidence type="ECO:0000313" key="2">
    <source>
        <dbReference type="Proteomes" id="UP000271098"/>
    </source>
</evidence>
<sequence length="150" mass="16912">MMAFIPINTRLICYSYQRQNRTVLIEDMDDCLFAGTCCYSADFTNSKTKSVTAFGGCANEYFGLMTILPELSAISEVEKTRICEEETCIERMTLLGTLRFCACKGDKCNDKGIDGAAQDYRDRKAKQEFAQKIAQSRNVIEKAMQNMMDG</sequence>
<evidence type="ECO:0000313" key="3">
    <source>
        <dbReference type="WBParaSite" id="GPUH_0000894701-mRNA-1"/>
    </source>
</evidence>
<dbReference type="Proteomes" id="UP000271098">
    <property type="component" value="Unassembled WGS sequence"/>
</dbReference>
<dbReference type="AlphaFoldDB" id="A0A183DJP6"/>
<name>A0A183DJP6_9BILA</name>
<reference evidence="1 2" key="2">
    <citation type="submission" date="2018-11" db="EMBL/GenBank/DDBJ databases">
        <authorList>
            <consortium name="Pathogen Informatics"/>
        </authorList>
    </citation>
    <scope>NUCLEOTIDE SEQUENCE [LARGE SCALE GENOMIC DNA]</scope>
</reference>
<accession>A0A183DJP6</accession>
<dbReference type="WBParaSite" id="GPUH_0000894701-mRNA-1">
    <property type="protein sequence ID" value="GPUH_0000894701-mRNA-1"/>
    <property type="gene ID" value="GPUH_0000894701"/>
</dbReference>
<dbReference type="EMBL" id="UYRT01027546">
    <property type="protein sequence ID" value="VDK66459.1"/>
    <property type="molecule type" value="Genomic_DNA"/>
</dbReference>
<gene>
    <name evidence="1" type="ORF">GPUH_LOCUS8936</name>
</gene>
<evidence type="ECO:0000313" key="1">
    <source>
        <dbReference type="EMBL" id="VDK66459.1"/>
    </source>
</evidence>
<protein>
    <submittedName>
        <fullName evidence="3">Conjugal transfer protein TraN</fullName>
    </submittedName>
</protein>
<organism evidence="3">
    <name type="scientific">Gongylonema pulchrum</name>
    <dbReference type="NCBI Taxonomy" id="637853"/>
    <lineage>
        <taxon>Eukaryota</taxon>
        <taxon>Metazoa</taxon>
        <taxon>Ecdysozoa</taxon>
        <taxon>Nematoda</taxon>
        <taxon>Chromadorea</taxon>
        <taxon>Rhabditida</taxon>
        <taxon>Spirurina</taxon>
        <taxon>Spiruromorpha</taxon>
        <taxon>Spiruroidea</taxon>
        <taxon>Gongylonematidae</taxon>
        <taxon>Gongylonema</taxon>
    </lineage>
</organism>
<reference evidence="3" key="1">
    <citation type="submission" date="2016-06" db="UniProtKB">
        <authorList>
            <consortium name="WormBaseParasite"/>
        </authorList>
    </citation>
    <scope>IDENTIFICATION</scope>
</reference>
<keyword evidence="2" id="KW-1185">Reference proteome</keyword>
<proteinExistence type="predicted"/>